<dbReference type="RefSeq" id="XP_005774380.1">
    <property type="nucleotide sequence ID" value="XM_005774323.1"/>
</dbReference>
<keyword evidence="2" id="KW-1185">Reference proteome</keyword>
<dbReference type="KEGG" id="ehx:EMIHUDRAFT_240710"/>
<sequence length="255" mass="27718">MLLRGDRSILSLSHGWLTALHPDPHGTTLAAVRRFLLFDTAAAGEAGLFWDFASLPQRGPNGEARTEEEKRIFNRGLEQRDMVLPPGALTGVGAYNPTPYEGDGGRGWCIFEQGTAMTVLAHLTAAERQAAEKGKALPERFRKAQAARAKVYDIGGAAPMARESSLSPREVLDEACRAIEKAKFTGKADQVMVPQMLAEFEWVFRSTFERALEDHAASGATIRREQQQAVLARLSEREGANGRSVGSGVELLEAG</sequence>
<accession>A0A0D3JEL6</accession>
<organism evidence="1 2">
    <name type="scientific">Emiliania huxleyi (strain CCMP1516)</name>
    <dbReference type="NCBI Taxonomy" id="280463"/>
    <lineage>
        <taxon>Eukaryota</taxon>
        <taxon>Haptista</taxon>
        <taxon>Haptophyta</taxon>
        <taxon>Prymnesiophyceae</taxon>
        <taxon>Isochrysidales</taxon>
        <taxon>Noelaerhabdaceae</taxon>
        <taxon>Emiliania</taxon>
    </lineage>
</organism>
<proteinExistence type="predicted"/>
<dbReference type="AlphaFoldDB" id="A0A0D3JEL6"/>
<dbReference type="EnsemblProtists" id="EOD21951">
    <property type="protein sequence ID" value="EOD21951"/>
    <property type="gene ID" value="EMIHUDRAFT_240710"/>
</dbReference>
<dbReference type="GeneID" id="17267495"/>
<dbReference type="HOGENOM" id="CLU_1028316_0_0_1"/>
<name>A0A0D3JEL6_EMIH1</name>
<dbReference type="PaxDb" id="2903-EOD21951"/>
<evidence type="ECO:0000313" key="1">
    <source>
        <dbReference type="EnsemblProtists" id="EOD21951"/>
    </source>
</evidence>
<reference evidence="1" key="2">
    <citation type="submission" date="2024-10" db="UniProtKB">
        <authorList>
            <consortium name="EnsemblProtists"/>
        </authorList>
    </citation>
    <scope>IDENTIFICATION</scope>
</reference>
<evidence type="ECO:0000313" key="2">
    <source>
        <dbReference type="Proteomes" id="UP000013827"/>
    </source>
</evidence>
<dbReference type="Proteomes" id="UP000013827">
    <property type="component" value="Unassembled WGS sequence"/>
</dbReference>
<reference evidence="2" key="1">
    <citation type="journal article" date="2013" name="Nature">
        <title>Pan genome of the phytoplankton Emiliania underpins its global distribution.</title>
        <authorList>
            <person name="Read B.A."/>
            <person name="Kegel J."/>
            <person name="Klute M.J."/>
            <person name="Kuo A."/>
            <person name="Lefebvre S.C."/>
            <person name="Maumus F."/>
            <person name="Mayer C."/>
            <person name="Miller J."/>
            <person name="Monier A."/>
            <person name="Salamov A."/>
            <person name="Young J."/>
            <person name="Aguilar M."/>
            <person name="Claverie J.M."/>
            <person name="Frickenhaus S."/>
            <person name="Gonzalez K."/>
            <person name="Herman E.K."/>
            <person name="Lin Y.C."/>
            <person name="Napier J."/>
            <person name="Ogata H."/>
            <person name="Sarno A.F."/>
            <person name="Shmutz J."/>
            <person name="Schroeder D."/>
            <person name="de Vargas C."/>
            <person name="Verret F."/>
            <person name="von Dassow P."/>
            <person name="Valentin K."/>
            <person name="Van de Peer Y."/>
            <person name="Wheeler G."/>
            <person name="Dacks J.B."/>
            <person name="Delwiche C.F."/>
            <person name="Dyhrman S.T."/>
            <person name="Glockner G."/>
            <person name="John U."/>
            <person name="Richards T."/>
            <person name="Worden A.Z."/>
            <person name="Zhang X."/>
            <person name="Grigoriev I.V."/>
            <person name="Allen A.E."/>
            <person name="Bidle K."/>
            <person name="Borodovsky M."/>
            <person name="Bowler C."/>
            <person name="Brownlee C."/>
            <person name="Cock J.M."/>
            <person name="Elias M."/>
            <person name="Gladyshev V.N."/>
            <person name="Groth M."/>
            <person name="Guda C."/>
            <person name="Hadaegh A."/>
            <person name="Iglesias-Rodriguez M.D."/>
            <person name="Jenkins J."/>
            <person name="Jones B.M."/>
            <person name="Lawson T."/>
            <person name="Leese F."/>
            <person name="Lindquist E."/>
            <person name="Lobanov A."/>
            <person name="Lomsadze A."/>
            <person name="Malik S.B."/>
            <person name="Marsh M.E."/>
            <person name="Mackinder L."/>
            <person name="Mock T."/>
            <person name="Mueller-Roeber B."/>
            <person name="Pagarete A."/>
            <person name="Parker M."/>
            <person name="Probert I."/>
            <person name="Quesneville H."/>
            <person name="Raines C."/>
            <person name="Rensing S.A."/>
            <person name="Riano-Pachon D.M."/>
            <person name="Richier S."/>
            <person name="Rokitta S."/>
            <person name="Shiraiwa Y."/>
            <person name="Soanes D.M."/>
            <person name="van der Giezen M."/>
            <person name="Wahlund T.M."/>
            <person name="Williams B."/>
            <person name="Wilson W."/>
            <person name="Wolfe G."/>
            <person name="Wurch L.L."/>
        </authorList>
    </citation>
    <scope>NUCLEOTIDE SEQUENCE</scope>
</reference>
<protein>
    <submittedName>
        <fullName evidence="1">Uncharacterized protein</fullName>
    </submittedName>
</protein>